<proteinExistence type="predicted"/>
<dbReference type="EMBL" id="AB983197">
    <property type="protein sequence ID" value="BAQ25945.1"/>
    <property type="molecule type" value="Genomic_DNA"/>
</dbReference>
<evidence type="ECO:0000313" key="4">
    <source>
        <dbReference type="Proteomes" id="UP000478431"/>
    </source>
</evidence>
<accession>A0A098H5E1</accession>
<dbReference type="CDD" id="cd00093">
    <property type="entry name" value="HTH_XRE"/>
    <property type="match status" value="1"/>
</dbReference>
<organism evidence="2">
    <name type="scientific">Staphylococcus aureus</name>
    <dbReference type="NCBI Taxonomy" id="1280"/>
    <lineage>
        <taxon>Bacteria</taxon>
        <taxon>Bacillati</taxon>
        <taxon>Bacillota</taxon>
        <taxon>Bacilli</taxon>
        <taxon>Bacillales</taxon>
        <taxon>Staphylococcaceae</taxon>
        <taxon>Staphylococcus</taxon>
    </lineage>
</organism>
<protein>
    <submittedName>
        <fullName evidence="3">Helix-turn-helix transcriptional regulator</fullName>
    </submittedName>
</protein>
<dbReference type="Gene3D" id="1.10.260.40">
    <property type="entry name" value="lambda repressor-like DNA-binding domains"/>
    <property type="match status" value="1"/>
</dbReference>
<dbReference type="SUPFAM" id="SSF47413">
    <property type="entry name" value="lambda repressor-like DNA-binding domains"/>
    <property type="match status" value="1"/>
</dbReference>
<dbReference type="Proteomes" id="UP000478431">
    <property type="component" value="Unassembled WGS sequence"/>
</dbReference>
<evidence type="ECO:0000313" key="2">
    <source>
        <dbReference type="EMBL" id="BAQ25945.1"/>
    </source>
</evidence>
<reference evidence="3 4" key="2">
    <citation type="submission" date="2020-02" db="EMBL/GenBank/DDBJ databases">
        <title>Novel Insights Into The Classification of Staphylococcal Beta-Lactamases In Relation To The Cefazolin Inoculum Effect.</title>
        <authorList>
            <person name="Carvajal L.P."/>
            <person name="Rincon S."/>
            <person name="Echeverri A."/>
            <person name="Porras J."/>
            <person name="Rios R."/>
            <person name="Ordonez K."/>
            <person name="Seas C."/>
            <person name="Gomez-Villegas S."/>
            <person name="Diaz L."/>
            <person name="Arias C.A."/>
            <person name="Reyes J."/>
        </authorList>
    </citation>
    <scope>NUCLEOTIDE SEQUENCE [LARGE SCALE GENOMIC DNA]</scope>
    <source>
        <strain evidence="3 4">UP127</strain>
    </source>
</reference>
<sequence length="82" mass="9374">MYEFNVKRMKAERIAKGISISDMAKKLGMTPGTYSKKENGHIRINVDDLAKVIEVLELPQDKCGIFFTYRVSKMSTEQKQTS</sequence>
<dbReference type="GO" id="GO:0003677">
    <property type="term" value="F:DNA binding"/>
    <property type="evidence" value="ECO:0007669"/>
    <property type="project" value="InterPro"/>
</dbReference>
<dbReference type="SMART" id="SM00530">
    <property type="entry name" value="HTH_XRE"/>
    <property type="match status" value="1"/>
</dbReference>
<reference evidence="2" key="1">
    <citation type="submission" date="2014-08" db="EMBL/GenBank/DDBJ databases">
        <title>Comparative genomics of MRSA.</title>
        <authorList>
            <person name="Yamamoto T."/>
        </authorList>
    </citation>
    <scope>NUCLEOTIDE SEQUENCE</scope>
    <source>
        <strain evidence="2">OC3</strain>
    </source>
</reference>
<name>A0A098H5E1_STAAU</name>
<evidence type="ECO:0000313" key="3">
    <source>
        <dbReference type="EMBL" id="NGK22542.1"/>
    </source>
</evidence>
<evidence type="ECO:0000259" key="1">
    <source>
        <dbReference type="PROSITE" id="PS50943"/>
    </source>
</evidence>
<dbReference type="Pfam" id="PF01381">
    <property type="entry name" value="HTH_3"/>
    <property type="match status" value="1"/>
</dbReference>
<dbReference type="PATRIC" id="fig|1280.2194.peg.1254"/>
<dbReference type="InterPro" id="IPR001387">
    <property type="entry name" value="Cro/C1-type_HTH"/>
</dbReference>
<dbReference type="InterPro" id="IPR010982">
    <property type="entry name" value="Lambda_DNA-bd_dom_sf"/>
</dbReference>
<feature type="domain" description="HTH cro/C1-type" evidence="1">
    <location>
        <begin position="9"/>
        <end position="63"/>
    </location>
</feature>
<dbReference type="AlphaFoldDB" id="A0A098H5E1"/>
<dbReference type="EMBL" id="JAAJIY010000104">
    <property type="protein sequence ID" value="NGK22542.1"/>
    <property type="molecule type" value="Genomic_DNA"/>
</dbReference>
<dbReference type="PROSITE" id="PS50943">
    <property type="entry name" value="HTH_CROC1"/>
    <property type="match status" value="1"/>
</dbReference>
<gene>
    <name evidence="3" type="ORF">G0Z31_13830</name>
</gene>
<dbReference type="RefSeq" id="WP_000272859.1">
    <property type="nucleotide sequence ID" value="NZ_AP015012.1"/>
</dbReference>